<dbReference type="EMBL" id="DPVG01000113">
    <property type="protein sequence ID" value="HCK23767.1"/>
    <property type="molecule type" value="Genomic_DNA"/>
</dbReference>
<proteinExistence type="predicted"/>
<dbReference type="AlphaFoldDB" id="A0A3D2SC01"/>
<dbReference type="InterPro" id="IPR036388">
    <property type="entry name" value="WH-like_DNA-bd_sf"/>
</dbReference>
<keyword evidence="1" id="KW-0966">Cell projection</keyword>
<protein>
    <submittedName>
        <fullName evidence="1">Flagellar biosynthesis protein FliA</fullName>
    </submittedName>
</protein>
<dbReference type="Proteomes" id="UP000263098">
    <property type="component" value="Unassembled WGS sequence"/>
</dbReference>
<name>A0A3D2SC01_9BACE</name>
<keyword evidence="1" id="KW-0282">Flagellum</keyword>
<organism evidence="1 2">
    <name type="scientific">Bacteroides graminisolvens</name>
    <dbReference type="NCBI Taxonomy" id="477666"/>
    <lineage>
        <taxon>Bacteria</taxon>
        <taxon>Pseudomonadati</taxon>
        <taxon>Bacteroidota</taxon>
        <taxon>Bacteroidia</taxon>
        <taxon>Bacteroidales</taxon>
        <taxon>Bacteroidaceae</taxon>
        <taxon>Bacteroides</taxon>
    </lineage>
</organism>
<keyword evidence="1" id="KW-0969">Cilium</keyword>
<comment type="caution">
    <text evidence="1">The sequence shown here is derived from an EMBL/GenBank/DDBJ whole genome shotgun (WGS) entry which is preliminary data.</text>
</comment>
<evidence type="ECO:0000313" key="2">
    <source>
        <dbReference type="Proteomes" id="UP000263098"/>
    </source>
</evidence>
<reference evidence="1 2" key="1">
    <citation type="journal article" date="2018" name="Nat. Biotechnol.">
        <title>A standardized bacterial taxonomy based on genome phylogeny substantially revises the tree of life.</title>
        <authorList>
            <person name="Parks D.H."/>
            <person name="Chuvochina M."/>
            <person name="Waite D.W."/>
            <person name="Rinke C."/>
            <person name="Skarshewski A."/>
            <person name="Chaumeil P.A."/>
            <person name="Hugenholtz P."/>
        </authorList>
    </citation>
    <scope>NUCLEOTIDE SEQUENCE [LARGE SCALE GENOMIC DNA]</scope>
    <source>
        <strain evidence="1">UBA9667</strain>
    </source>
</reference>
<gene>
    <name evidence="1" type="ORF">DHW31_03135</name>
</gene>
<dbReference type="InterPro" id="IPR013324">
    <property type="entry name" value="RNA_pol_sigma_r3/r4-like"/>
</dbReference>
<sequence length="224" mass="26606">MRKDCCGAIEVPYLIALIFRIKRSVYFWYRPIFVSFAANAIRRKGCKMKIRIQHENKSIYLEVPDEDFTLMIEADYEDRLSSAEDKETVTRRSPQEIMDERFNKPEYNNWHKFDRHRGMPKKPFRKDDQEVDETDHMDYFPDYSDEMTREKKEEYEHICEIIRKALKEKQAELLIAIVLDGVSVTEYAEREGVSVSAISHRLDTAKKNFKKIYPKSSTFPSCHG</sequence>
<accession>A0A3D2SC01</accession>
<evidence type="ECO:0000313" key="1">
    <source>
        <dbReference type="EMBL" id="HCK23767.1"/>
    </source>
</evidence>
<dbReference type="SUPFAM" id="SSF88659">
    <property type="entry name" value="Sigma3 and sigma4 domains of RNA polymerase sigma factors"/>
    <property type="match status" value="1"/>
</dbReference>
<dbReference type="Gene3D" id="1.10.10.10">
    <property type="entry name" value="Winged helix-like DNA-binding domain superfamily/Winged helix DNA-binding domain"/>
    <property type="match status" value="1"/>
</dbReference>